<dbReference type="EMBL" id="CP001145">
    <property type="protein sequence ID" value="ACI17335.1"/>
    <property type="molecule type" value="Genomic_DNA"/>
</dbReference>
<dbReference type="EC" id="2.7.13.3" evidence="2"/>
<evidence type="ECO:0000256" key="5">
    <source>
        <dbReference type="ARBA" id="ARBA00022777"/>
    </source>
</evidence>
<reference evidence="11" key="1">
    <citation type="submission" date="2008-08" db="EMBL/GenBank/DDBJ databases">
        <title>The complete genome sequence of Coprothermobacter proteolyticus strain ATCC 5245 / DSM 5265 / BT.</title>
        <authorList>
            <person name="Dodson R.J."/>
            <person name="Durkin A.S."/>
            <person name="Wu M."/>
            <person name="Eisen J."/>
            <person name="Sutton G."/>
        </authorList>
    </citation>
    <scope>NUCLEOTIDE SEQUENCE [LARGE SCALE GENOMIC DNA]</scope>
    <source>
        <strain evidence="11">ATCC 35245 / DSM 5265 / OCM 4 / BT</strain>
    </source>
</reference>
<dbReference type="HOGENOM" id="CLU_000445_89_2_9"/>
<dbReference type="PRINTS" id="PR00344">
    <property type="entry name" value="BCTRLSENSOR"/>
</dbReference>
<dbReference type="eggNOG" id="COG2205">
    <property type="taxonomic scope" value="Bacteria"/>
</dbReference>
<evidence type="ECO:0000256" key="1">
    <source>
        <dbReference type="ARBA" id="ARBA00000085"/>
    </source>
</evidence>
<dbReference type="Pfam" id="PF02518">
    <property type="entry name" value="HATPase_c"/>
    <property type="match status" value="1"/>
</dbReference>
<accession>B5Y818</accession>
<dbReference type="InterPro" id="IPR035965">
    <property type="entry name" value="PAS-like_dom_sf"/>
</dbReference>
<dbReference type="InterPro" id="IPR005467">
    <property type="entry name" value="His_kinase_dom"/>
</dbReference>
<dbReference type="InterPro" id="IPR003661">
    <property type="entry name" value="HisK_dim/P_dom"/>
</dbReference>
<dbReference type="RefSeq" id="WP_012543987.1">
    <property type="nucleotide sequence ID" value="NC_011295.1"/>
</dbReference>
<dbReference type="GO" id="GO:0016036">
    <property type="term" value="P:cellular response to phosphate starvation"/>
    <property type="evidence" value="ECO:0007669"/>
    <property type="project" value="TreeGrafter"/>
</dbReference>
<dbReference type="PROSITE" id="PS50109">
    <property type="entry name" value="HIS_KIN"/>
    <property type="match status" value="1"/>
</dbReference>
<dbReference type="PROSITE" id="PS50112">
    <property type="entry name" value="PAS"/>
    <property type="match status" value="1"/>
</dbReference>
<dbReference type="OrthoDB" id="9810730at2"/>
<protein>
    <recommendedName>
        <fullName evidence="2">histidine kinase</fullName>
        <ecNumber evidence="2">2.7.13.3</ecNumber>
    </recommendedName>
</protein>
<dbReference type="STRING" id="309798.COPRO5265_0560"/>
<keyword evidence="7" id="KW-0472">Membrane</keyword>
<dbReference type="InterPro" id="IPR036890">
    <property type="entry name" value="HATPase_C_sf"/>
</dbReference>
<dbReference type="InterPro" id="IPR050351">
    <property type="entry name" value="BphY/WalK/GraS-like"/>
</dbReference>
<dbReference type="InterPro" id="IPR003594">
    <property type="entry name" value="HATPase_dom"/>
</dbReference>
<evidence type="ECO:0000259" key="8">
    <source>
        <dbReference type="PROSITE" id="PS50109"/>
    </source>
</evidence>
<dbReference type="Gene3D" id="3.30.565.10">
    <property type="entry name" value="Histidine kinase-like ATPase, C-terminal domain"/>
    <property type="match status" value="1"/>
</dbReference>
<evidence type="ECO:0000256" key="3">
    <source>
        <dbReference type="ARBA" id="ARBA00022553"/>
    </source>
</evidence>
<evidence type="ECO:0000256" key="6">
    <source>
        <dbReference type="ARBA" id="ARBA00023012"/>
    </source>
</evidence>
<keyword evidence="6" id="KW-0902">Two-component regulatory system</keyword>
<feature type="domain" description="Histidine kinase" evidence="8">
    <location>
        <begin position="147"/>
        <end position="357"/>
    </location>
</feature>
<dbReference type="SMART" id="SM00388">
    <property type="entry name" value="HisKA"/>
    <property type="match status" value="1"/>
</dbReference>
<reference evidence="10 11" key="2">
    <citation type="journal article" date="2014" name="Genome Announc.">
        <title>Complete Genome Sequence of Coprothermobacter proteolyticus DSM 5265.</title>
        <authorList>
            <person name="Alexiev A."/>
            <person name="Coil D.A."/>
            <person name="Badger J.H."/>
            <person name="Enticknap J."/>
            <person name="Ward N."/>
            <person name="Robb F.T."/>
            <person name="Eisen J.A."/>
        </authorList>
    </citation>
    <scope>NUCLEOTIDE SEQUENCE [LARGE SCALE GENOMIC DNA]</scope>
    <source>
        <strain evidence="11">ATCC 35245 / DSM 5265 / OCM 4 / BT</strain>
    </source>
</reference>
<dbReference type="InterPro" id="IPR004358">
    <property type="entry name" value="Sig_transdc_His_kin-like_C"/>
</dbReference>
<organism evidence="10 11">
    <name type="scientific">Coprothermobacter proteolyticus (strain ATCC 35245 / DSM 5265 / OCM 4 / BT)</name>
    <dbReference type="NCBI Taxonomy" id="309798"/>
    <lineage>
        <taxon>Bacteria</taxon>
        <taxon>Pseudomonadati</taxon>
        <taxon>Coprothermobacterota</taxon>
        <taxon>Coprothermobacteria</taxon>
        <taxon>Coprothermobacterales</taxon>
        <taxon>Coprothermobacteraceae</taxon>
        <taxon>Coprothermobacter</taxon>
    </lineage>
</organism>
<dbReference type="GO" id="GO:0004721">
    <property type="term" value="F:phosphoprotein phosphatase activity"/>
    <property type="evidence" value="ECO:0007669"/>
    <property type="project" value="TreeGrafter"/>
</dbReference>
<dbReference type="GO" id="GO:0005886">
    <property type="term" value="C:plasma membrane"/>
    <property type="evidence" value="ECO:0007669"/>
    <property type="project" value="TreeGrafter"/>
</dbReference>
<dbReference type="InterPro" id="IPR000014">
    <property type="entry name" value="PAS"/>
</dbReference>
<dbReference type="SMART" id="SM00387">
    <property type="entry name" value="HATPase_c"/>
    <property type="match status" value="1"/>
</dbReference>
<keyword evidence="11" id="KW-1185">Reference proteome</keyword>
<keyword evidence="3" id="KW-0597">Phosphoprotein</keyword>
<dbReference type="Gene3D" id="1.10.287.130">
    <property type="match status" value="1"/>
</dbReference>
<dbReference type="Gene3D" id="3.30.450.20">
    <property type="entry name" value="PAS domain"/>
    <property type="match status" value="1"/>
</dbReference>
<dbReference type="SUPFAM" id="SSF55785">
    <property type="entry name" value="PYP-like sensor domain (PAS domain)"/>
    <property type="match status" value="1"/>
</dbReference>
<evidence type="ECO:0000259" key="9">
    <source>
        <dbReference type="PROSITE" id="PS50112"/>
    </source>
</evidence>
<keyword evidence="5 10" id="KW-0418">Kinase</keyword>
<feature type="domain" description="PAS" evidence="9">
    <location>
        <begin position="34"/>
        <end position="75"/>
    </location>
</feature>
<dbReference type="GO" id="GO:0000155">
    <property type="term" value="F:phosphorelay sensor kinase activity"/>
    <property type="evidence" value="ECO:0007669"/>
    <property type="project" value="InterPro"/>
</dbReference>
<dbReference type="Pfam" id="PF00512">
    <property type="entry name" value="HisKA"/>
    <property type="match status" value="1"/>
</dbReference>
<proteinExistence type="predicted"/>
<name>B5Y818_COPPD</name>
<evidence type="ECO:0000256" key="4">
    <source>
        <dbReference type="ARBA" id="ARBA00022679"/>
    </source>
</evidence>
<dbReference type="CDD" id="cd00082">
    <property type="entry name" value="HisKA"/>
    <property type="match status" value="1"/>
</dbReference>
<dbReference type="SUPFAM" id="SSF47384">
    <property type="entry name" value="Homodimeric domain of signal transducing histidine kinase"/>
    <property type="match status" value="1"/>
</dbReference>
<dbReference type="FunFam" id="3.30.565.10:FF:000006">
    <property type="entry name" value="Sensor histidine kinase WalK"/>
    <property type="match status" value="1"/>
</dbReference>
<comment type="catalytic activity">
    <reaction evidence="1">
        <text>ATP + protein L-histidine = ADP + protein N-phospho-L-histidine.</text>
        <dbReference type="EC" id="2.7.13.3"/>
    </reaction>
</comment>
<dbReference type="Pfam" id="PF13188">
    <property type="entry name" value="PAS_8"/>
    <property type="match status" value="1"/>
</dbReference>
<dbReference type="SUPFAM" id="SSF55874">
    <property type="entry name" value="ATPase domain of HSP90 chaperone/DNA topoisomerase II/histidine kinase"/>
    <property type="match status" value="1"/>
</dbReference>
<sequence>MGGADLALLVVVLCALASVVVLFQTVSTQDRRSEENMAKDLLENLPVPVFVLDDDFRIIRYNGLFESLVGKAPLERFLYEVFRDHKVIDALQTCKKEGTASTPFYLTPSAEKRSYYMILKRTNGEIIGTIEECSHGSTKEDVELYQKMLHELKTPLSSVRLMLELLEEEEDPVQRKDLTTRIIDEMDRLNQLTSDLALLIKMDRGLVERMDKVNIVNLLSEVIWQMSVLADNKRVSIEAEIPSHSIFVEGSKSLLKSLFLNLLDNALKYSPERTKITVTLQEQEENVLITVADEGEGIPEEQREKVFQDFYRATSKADGLGLGLGIALEVVKFHDGRLWLEPNEPHGLKVNVALRKA</sequence>
<dbReference type="PANTHER" id="PTHR45453">
    <property type="entry name" value="PHOSPHATE REGULON SENSOR PROTEIN PHOR"/>
    <property type="match status" value="1"/>
</dbReference>
<keyword evidence="4" id="KW-0808">Transferase</keyword>
<evidence type="ECO:0000256" key="7">
    <source>
        <dbReference type="ARBA" id="ARBA00023136"/>
    </source>
</evidence>
<dbReference type="InterPro" id="IPR036097">
    <property type="entry name" value="HisK_dim/P_sf"/>
</dbReference>
<evidence type="ECO:0000256" key="2">
    <source>
        <dbReference type="ARBA" id="ARBA00012438"/>
    </source>
</evidence>
<dbReference type="Proteomes" id="UP000001732">
    <property type="component" value="Chromosome"/>
</dbReference>
<dbReference type="CDD" id="cd00075">
    <property type="entry name" value="HATPase"/>
    <property type="match status" value="1"/>
</dbReference>
<evidence type="ECO:0000313" key="10">
    <source>
        <dbReference type="EMBL" id="ACI17335.1"/>
    </source>
</evidence>
<gene>
    <name evidence="10" type="ordered locus">COPRO5265_0560</name>
</gene>
<evidence type="ECO:0000313" key="11">
    <source>
        <dbReference type="Proteomes" id="UP000001732"/>
    </source>
</evidence>
<dbReference type="AlphaFoldDB" id="B5Y818"/>
<dbReference type="KEGG" id="cpo:COPRO5265_0560"/>
<dbReference type="PANTHER" id="PTHR45453:SF1">
    <property type="entry name" value="PHOSPHATE REGULON SENSOR PROTEIN PHOR"/>
    <property type="match status" value="1"/>
</dbReference>